<dbReference type="EMBL" id="GBRH01272600">
    <property type="protein sequence ID" value="JAD25295.1"/>
    <property type="molecule type" value="Transcribed_RNA"/>
</dbReference>
<proteinExistence type="predicted"/>
<protein>
    <submittedName>
        <fullName evidence="2">Uncharacterized protein</fullName>
    </submittedName>
</protein>
<reference evidence="2" key="2">
    <citation type="journal article" date="2015" name="Data Brief">
        <title>Shoot transcriptome of the giant reed, Arundo donax.</title>
        <authorList>
            <person name="Barrero R.A."/>
            <person name="Guerrero F.D."/>
            <person name="Moolhuijzen P."/>
            <person name="Goolsby J.A."/>
            <person name="Tidwell J."/>
            <person name="Bellgard S.E."/>
            <person name="Bellgard M.I."/>
        </authorList>
    </citation>
    <scope>NUCLEOTIDE SEQUENCE</scope>
    <source>
        <tissue evidence="2">Shoot tissue taken approximately 20 cm above the soil surface</tissue>
    </source>
</reference>
<reference evidence="2" key="1">
    <citation type="submission" date="2014-09" db="EMBL/GenBank/DDBJ databases">
        <authorList>
            <person name="Magalhaes I.L.F."/>
            <person name="Oliveira U."/>
            <person name="Santos F.R."/>
            <person name="Vidigal T.H.D.A."/>
            <person name="Brescovit A.D."/>
            <person name="Santos A.J."/>
        </authorList>
    </citation>
    <scope>NUCLEOTIDE SEQUENCE</scope>
    <source>
        <tissue evidence="2">Shoot tissue taken approximately 20 cm above the soil surface</tissue>
    </source>
</reference>
<sequence>MAGLSEQGHVRRRRRKQNSYEN</sequence>
<accession>A0A0A8YII2</accession>
<dbReference type="AlphaFoldDB" id="A0A0A8YII2"/>
<feature type="compositionally biased region" description="Basic residues" evidence="1">
    <location>
        <begin position="10"/>
        <end position="22"/>
    </location>
</feature>
<organism evidence="2">
    <name type="scientific">Arundo donax</name>
    <name type="common">Giant reed</name>
    <name type="synonym">Donax arundinaceus</name>
    <dbReference type="NCBI Taxonomy" id="35708"/>
    <lineage>
        <taxon>Eukaryota</taxon>
        <taxon>Viridiplantae</taxon>
        <taxon>Streptophyta</taxon>
        <taxon>Embryophyta</taxon>
        <taxon>Tracheophyta</taxon>
        <taxon>Spermatophyta</taxon>
        <taxon>Magnoliopsida</taxon>
        <taxon>Liliopsida</taxon>
        <taxon>Poales</taxon>
        <taxon>Poaceae</taxon>
        <taxon>PACMAD clade</taxon>
        <taxon>Arundinoideae</taxon>
        <taxon>Arundineae</taxon>
        <taxon>Arundo</taxon>
    </lineage>
</organism>
<feature type="region of interest" description="Disordered" evidence="1">
    <location>
        <begin position="1"/>
        <end position="22"/>
    </location>
</feature>
<evidence type="ECO:0000313" key="2">
    <source>
        <dbReference type="EMBL" id="JAD25295.1"/>
    </source>
</evidence>
<name>A0A0A8YII2_ARUDO</name>
<evidence type="ECO:0000256" key="1">
    <source>
        <dbReference type="SAM" id="MobiDB-lite"/>
    </source>
</evidence>